<evidence type="ECO:0000256" key="6">
    <source>
        <dbReference type="ARBA" id="ARBA00022847"/>
    </source>
</evidence>
<feature type="transmembrane region" description="Helical" evidence="10">
    <location>
        <begin position="147"/>
        <end position="168"/>
    </location>
</feature>
<dbReference type="PANTHER" id="PTHR48086:SF6">
    <property type="entry name" value="CATION_ACETATE SYMPORTER ACTP"/>
    <property type="match status" value="1"/>
</dbReference>
<dbReference type="PANTHER" id="PTHR48086">
    <property type="entry name" value="SODIUM/PROLINE SYMPORTER-RELATED"/>
    <property type="match status" value="1"/>
</dbReference>
<feature type="transmembrane region" description="Helical" evidence="10">
    <location>
        <begin position="438"/>
        <end position="456"/>
    </location>
</feature>
<feature type="transmembrane region" description="Helical" evidence="10">
    <location>
        <begin position="113"/>
        <end position="131"/>
    </location>
</feature>
<protein>
    <submittedName>
        <fullName evidence="11">Cation/acetate symporter ActP</fullName>
    </submittedName>
</protein>
<keyword evidence="7 10" id="KW-1133">Transmembrane helix</keyword>
<dbReference type="GO" id="GO:0015293">
    <property type="term" value="F:symporter activity"/>
    <property type="evidence" value="ECO:0007669"/>
    <property type="project" value="UniProtKB-KW"/>
</dbReference>
<organism evidence="11">
    <name type="scientific">Paraconexibacter sp. AEG42_29</name>
    <dbReference type="NCBI Taxonomy" id="2997339"/>
    <lineage>
        <taxon>Bacteria</taxon>
        <taxon>Bacillati</taxon>
        <taxon>Actinomycetota</taxon>
        <taxon>Thermoleophilia</taxon>
        <taxon>Solirubrobacterales</taxon>
        <taxon>Paraconexibacteraceae</taxon>
        <taxon>Paraconexibacter</taxon>
    </lineage>
</organism>
<keyword evidence="6" id="KW-0769">Symport</keyword>
<dbReference type="KEGG" id="parq:DSM112329_00921"/>
<comment type="similarity">
    <text evidence="2 9">Belongs to the sodium:solute symporter (SSF) (TC 2.A.21) family.</text>
</comment>
<feature type="transmembrane region" description="Helical" evidence="10">
    <location>
        <begin position="524"/>
        <end position="542"/>
    </location>
</feature>
<accession>A0AAU7AR18</accession>
<feature type="transmembrane region" description="Helical" evidence="10">
    <location>
        <begin position="384"/>
        <end position="417"/>
    </location>
</feature>
<keyword evidence="3" id="KW-0813">Transport</keyword>
<feature type="transmembrane region" description="Helical" evidence="10">
    <location>
        <begin position="72"/>
        <end position="93"/>
    </location>
</feature>
<dbReference type="EMBL" id="CP114014">
    <property type="protein sequence ID" value="XAY04092.1"/>
    <property type="molecule type" value="Genomic_DNA"/>
</dbReference>
<dbReference type="Gene3D" id="1.20.1730.10">
    <property type="entry name" value="Sodium/glucose cotransporter"/>
    <property type="match status" value="1"/>
</dbReference>
<evidence type="ECO:0000313" key="11">
    <source>
        <dbReference type="EMBL" id="XAY04092.1"/>
    </source>
</evidence>
<dbReference type="Pfam" id="PF00474">
    <property type="entry name" value="SSF"/>
    <property type="match status" value="2"/>
</dbReference>
<evidence type="ECO:0000256" key="3">
    <source>
        <dbReference type="ARBA" id="ARBA00022448"/>
    </source>
</evidence>
<gene>
    <name evidence="11" type="primary">actP_1</name>
    <name evidence="11" type="ORF">DSM112329_00921</name>
</gene>
<evidence type="ECO:0000256" key="1">
    <source>
        <dbReference type="ARBA" id="ARBA00004651"/>
    </source>
</evidence>
<sequence length="574" mass="60116">MIALLAVGVVTLGGLGLGLFGVRLARSTSDVFVASRAISPWWNAAAISGEYLSAASFLGIAGLQMKIGASALWLPVGFAAGYLALLLFVAAPLRRFGAYTIPDFAEARLEARWMRVVGSLMVLVIGGFYLVPQLKGAGLTLGVVTGAPYWIGVAIVAVVVTVVVAFGGMRGITYVQAYQYWVKTFAILLPACLLLIHLGGLPARAALFGAELPTAPPGGLVVQLDEATSVEFPAAARYVIDGRAFRAPAGAERTLPAGELRLAAGTVVPVADDIPASAGRDWSRPVAAHGRASPVFVFSLLLATVLGTMGLPHILVRFYTNRDGPAARRTTVRVLGLLGLFYLFPVVYGLLGRVLVPELYITGATDEVVLRLPEAAWPGLGGELLGAVTAAGAFAAFLSTASGLLISLAGTVSYDLWERVGRQRAPEPADRVRRFRRAAPVVVALPALLALLARDIDISVLVGWAFALAASTFCPLFVLGIWWTGITARGAAAGMATGALTASAAILAGLMLDPAAGSATEALLTQPAAISVPLAFATMVLVSRRDRHKPQRVREHMRALHVPEALGLEPTRRA</sequence>
<proteinExistence type="inferred from homology"/>
<dbReference type="PROSITE" id="PS50283">
    <property type="entry name" value="NA_SOLUT_SYMP_3"/>
    <property type="match status" value="1"/>
</dbReference>
<feature type="transmembrane region" description="Helical" evidence="10">
    <location>
        <begin position="180"/>
        <end position="198"/>
    </location>
</feature>
<evidence type="ECO:0000256" key="7">
    <source>
        <dbReference type="ARBA" id="ARBA00022989"/>
    </source>
</evidence>
<evidence type="ECO:0000256" key="9">
    <source>
        <dbReference type="RuleBase" id="RU362091"/>
    </source>
</evidence>
<dbReference type="AlphaFoldDB" id="A0AAU7AR18"/>
<dbReference type="GO" id="GO:0005886">
    <property type="term" value="C:plasma membrane"/>
    <property type="evidence" value="ECO:0007669"/>
    <property type="project" value="UniProtKB-SubCell"/>
</dbReference>
<dbReference type="GO" id="GO:0015123">
    <property type="term" value="F:acetate transmembrane transporter activity"/>
    <property type="evidence" value="ECO:0007669"/>
    <property type="project" value="TreeGrafter"/>
</dbReference>
<feature type="transmembrane region" description="Helical" evidence="10">
    <location>
        <begin position="331"/>
        <end position="351"/>
    </location>
</feature>
<evidence type="ECO:0000256" key="5">
    <source>
        <dbReference type="ARBA" id="ARBA00022692"/>
    </source>
</evidence>
<comment type="subcellular location">
    <subcellularLocation>
        <location evidence="1">Cell membrane</location>
        <topology evidence="1">Multi-pass membrane protein</topology>
    </subcellularLocation>
</comment>
<keyword evidence="5 10" id="KW-0812">Transmembrane</keyword>
<evidence type="ECO:0000256" key="10">
    <source>
        <dbReference type="SAM" id="Phobius"/>
    </source>
</evidence>
<dbReference type="InterPro" id="IPR038377">
    <property type="entry name" value="Na/Glc_symporter_sf"/>
</dbReference>
<feature type="transmembrane region" description="Helical" evidence="10">
    <location>
        <begin position="462"/>
        <end position="483"/>
    </location>
</feature>
<dbReference type="GO" id="GO:0006847">
    <property type="term" value="P:plasma membrane acetate transport"/>
    <property type="evidence" value="ECO:0007669"/>
    <property type="project" value="TreeGrafter"/>
</dbReference>
<feature type="transmembrane region" description="Helical" evidence="10">
    <location>
        <begin position="490"/>
        <end position="512"/>
    </location>
</feature>
<dbReference type="InterPro" id="IPR001734">
    <property type="entry name" value="Na/solute_symporter"/>
</dbReference>
<name>A0AAU7AR18_9ACTN</name>
<keyword evidence="8 10" id="KW-0472">Membrane</keyword>
<keyword evidence="4" id="KW-1003">Cell membrane</keyword>
<evidence type="ECO:0000256" key="2">
    <source>
        <dbReference type="ARBA" id="ARBA00006434"/>
    </source>
</evidence>
<evidence type="ECO:0000256" key="4">
    <source>
        <dbReference type="ARBA" id="ARBA00022475"/>
    </source>
</evidence>
<dbReference type="CDD" id="cd11480">
    <property type="entry name" value="SLC5sbd_u4"/>
    <property type="match status" value="1"/>
</dbReference>
<dbReference type="InterPro" id="IPR050277">
    <property type="entry name" value="Sodium:Solute_Symporter"/>
</dbReference>
<reference evidence="11" key="1">
    <citation type="submission" date="2022-12" db="EMBL/GenBank/DDBJ databases">
        <title>Paraconexibacter alkalitolerans sp. nov. and Baekduia alba sp. nov., isolated from soil and emended description of the genera Paraconexibacter (Chun et al., 2020) and Baekduia (An et al., 2020).</title>
        <authorList>
            <person name="Vieira S."/>
            <person name="Huber K.J."/>
            <person name="Geppert A."/>
            <person name="Wolf J."/>
            <person name="Neumann-Schaal M."/>
            <person name="Muesken M."/>
            <person name="Overmann J."/>
        </authorList>
    </citation>
    <scope>NUCLEOTIDE SEQUENCE</scope>
    <source>
        <strain evidence="11">AEG42_29</strain>
    </source>
</reference>
<evidence type="ECO:0000256" key="8">
    <source>
        <dbReference type="ARBA" id="ARBA00023136"/>
    </source>
</evidence>
<dbReference type="RefSeq" id="WP_354700638.1">
    <property type="nucleotide sequence ID" value="NZ_CP114014.1"/>
</dbReference>
<feature type="transmembrane region" description="Helical" evidence="10">
    <location>
        <begin position="295"/>
        <end position="319"/>
    </location>
</feature>